<proteinExistence type="predicted"/>
<dbReference type="AlphaFoldDB" id="A0AAD1BG82"/>
<protein>
    <submittedName>
        <fullName evidence="1">Uncharacterized protein</fullName>
    </submittedName>
</protein>
<reference evidence="1 2" key="1">
    <citation type="submission" date="2015-07" db="EMBL/GenBank/DDBJ databases">
        <title>Complete genome sequence of Prevotella intermedia strain 17-2.</title>
        <authorList>
            <person name="Nambu T."/>
        </authorList>
    </citation>
    <scope>NUCLEOTIDE SEQUENCE [LARGE SCALE GENOMIC DNA]</scope>
    <source>
        <strain evidence="1 2">17-2</strain>
    </source>
</reference>
<accession>A0AAD1BG82</accession>
<organism evidence="1 2">
    <name type="scientific">Prevotella intermedia</name>
    <dbReference type="NCBI Taxonomy" id="28131"/>
    <lineage>
        <taxon>Bacteria</taxon>
        <taxon>Pseudomonadati</taxon>
        <taxon>Bacteroidota</taxon>
        <taxon>Bacteroidia</taxon>
        <taxon>Bacteroidales</taxon>
        <taxon>Prevotellaceae</taxon>
        <taxon>Prevotella</taxon>
    </lineage>
</organism>
<name>A0AAD1BG82_PREIN</name>
<sequence length="44" mass="4838">MEDKVQGLHGNGSSPPSSLFDASFAFMRFVALTSFFDLLTQARL</sequence>
<gene>
    <name evidence="1" type="ORF">PI172_0341</name>
</gene>
<dbReference type="Proteomes" id="UP000067008">
    <property type="component" value="Chromosome 2"/>
</dbReference>
<dbReference type="EMBL" id="AP014925">
    <property type="protein sequence ID" value="BAR95069.1"/>
    <property type="molecule type" value="Genomic_DNA"/>
</dbReference>
<evidence type="ECO:0000313" key="2">
    <source>
        <dbReference type="Proteomes" id="UP000067008"/>
    </source>
</evidence>
<evidence type="ECO:0000313" key="1">
    <source>
        <dbReference type="EMBL" id="BAR95069.1"/>
    </source>
</evidence>